<feature type="domain" description="ABC-type transport auxiliary lipoprotein component" evidence="2">
    <location>
        <begin position="42"/>
        <end position="191"/>
    </location>
</feature>
<sequence>MSPSRLSKLCLTMTLAALLQACAGGTATPRFNYDFGALPPAGNQTSLKLAISLADVSAPATLDSTAMLYRLQYDNSQLVRPYAQHRWSMPPPQLLTQRLKARMAAADMTVVSVADGAADLPILKIDLDEFSHIFTSASQSHAQISLRASLMKRNKLIAQRYFTLASKADSADAPGGAKAMQIASDATISEIMQWLQTATVN</sequence>
<feature type="chain" id="PRO_5026845833" evidence="1">
    <location>
        <begin position="24"/>
        <end position="201"/>
    </location>
</feature>
<evidence type="ECO:0000256" key="1">
    <source>
        <dbReference type="SAM" id="SignalP"/>
    </source>
</evidence>
<keyword evidence="1" id="KW-0732">Signal</keyword>
<accession>A0A6M4A4G0</accession>
<dbReference type="PROSITE" id="PS51257">
    <property type="entry name" value="PROKAR_LIPOPROTEIN"/>
    <property type="match status" value="1"/>
</dbReference>
<dbReference type="SUPFAM" id="SSF159594">
    <property type="entry name" value="XCC0632-like"/>
    <property type="match status" value="1"/>
</dbReference>
<dbReference type="OrthoDB" id="5568302at2"/>
<dbReference type="EMBL" id="CP051152">
    <property type="protein sequence ID" value="QJQ06055.1"/>
    <property type="molecule type" value="Genomic_DNA"/>
</dbReference>
<dbReference type="Gene3D" id="3.40.50.10610">
    <property type="entry name" value="ABC-type transport auxiliary lipoprotein component"/>
    <property type="match status" value="1"/>
</dbReference>
<dbReference type="Pfam" id="PF03886">
    <property type="entry name" value="ABC_trans_aux"/>
    <property type="match status" value="1"/>
</dbReference>
<dbReference type="AlphaFoldDB" id="A0A6M4A4G0"/>
<proteinExistence type="predicted"/>
<dbReference type="InterPro" id="IPR005586">
    <property type="entry name" value="ABC_trans_aux"/>
</dbReference>
<evidence type="ECO:0000313" key="4">
    <source>
        <dbReference type="Proteomes" id="UP000274350"/>
    </source>
</evidence>
<dbReference type="KEGG" id="upi:EJG51_009505"/>
<protein>
    <submittedName>
        <fullName evidence="3">ABC transporter</fullName>
    </submittedName>
</protein>
<evidence type="ECO:0000313" key="3">
    <source>
        <dbReference type="EMBL" id="QJQ06055.1"/>
    </source>
</evidence>
<evidence type="ECO:0000259" key="2">
    <source>
        <dbReference type="Pfam" id="PF03886"/>
    </source>
</evidence>
<feature type="signal peptide" evidence="1">
    <location>
        <begin position="1"/>
        <end position="23"/>
    </location>
</feature>
<keyword evidence="4" id="KW-1185">Reference proteome</keyword>
<organism evidence="3 4">
    <name type="scientific">Undibacterium piscinae</name>
    <dbReference type="NCBI Taxonomy" id="2495591"/>
    <lineage>
        <taxon>Bacteria</taxon>
        <taxon>Pseudomonadati</taxon>
        <taxon>Pseudomonadota</taxon>
        <taxon>Betaproteobacteria</taxon>
        <taxon>Burkholderiales</taxon>
        <taxon>Oxalobacteraceae</taxon>
        <taxon>Undibacterium</taxon>
    </lineage>
</organism>
<gene>
    <name evidence="3" type="ORF">EJG51_009505</name>
</gene>
<name>A0A6M4A4G0_9BURK</name>
<reference evidence="3 4" key="1">
    <citation type="journal article" date="2019" name="Int. J. Syst. Evol. Microbiol.">
        <title>Undibacterium piscinae sp. nov., isolated from Korean shiner intestine.</title>
        <authorList>
            <person name="Lee S.Y."/>
            <person name="Kang W."/>
            <person name="Kim P.S."/>
            <person name="Kim H.S."/>
            <person name="Sung H."/>
            <person name="Shin N.R."/>
            <person name="Whon T.W."/>
            <person name="Yun J.H."/>
            <person name="Lee J.Y."/>
            <person name="Lee J.Y."/>
            <person name="Jung M.J."/>
            <person name="Jeong Y.S."/>
            <person name="Tak E.J."/>
            <person name="Han J.E."/>
            <person name="Hyun D.W."/>
            <person name="Kang M.S."/>
            <person name="Lee K.E."/>
            <person name="Lee B.H."/>
            <person name="Bae J.W."/>
        </authorList>
    </citation>
    <scope>NUCLEOTIDE SEQUENCE [LARGE SCALE GENOMIC DNA]</scope>
    <source>
        <strain evidence="3 4">S11R28</strain>
    </source>
</reference>
<dbReference type="Proteomes" id="UP000274350">
    <property type="component" value="Chromosome"/>
</dbReference>